<name>A0ABP8H335_9BACT</name>
<dbReference type="InterPro" id="IPR001214">
    <property type="entry name" value="SET_dom"/>
</dbReference>
<dbReference type="Pfam" id="PF00856">
    <property type="entry name" value="SET"/>
    <property type="match status" value="1"/>
</dbReference>
<evidence type="ECO:0000313" key="3">
    <source>
        <dbReference type="Proteomes" id="UP001501725"/>
    </source>
</evidence>
<dbReference type="PROSITE" id="PS50280">
    <property type="entry name" value="SET"/>
    <property type="match status" value="1"/>
</dbReference>
<dbReference type="InterPro" id="IPR046341">
    <property type="entry name" value="SET_dom_sf"/>
</dbReference>
<comment type="caution">
    <text evidence="2">The sequence shown here is derived from an EMBL/GenBank/DDBJ whole genome shotgun (WGS) entry which is preliminary data.</text>
</comment>
<accession>A0ABP8H335</accession>
<evidence type="ECO:0000313" key="2">
    <source>
        <dbReference type="EMBL" id="GAA4333641.1"/>
    </source>
</evidence>
<gene>
    <name evidence="2" type="ORF">GCM10023184_26950</name>
</gene>
<dbReference type="Gene3D" id="2.170.270.10">
    <property type="entry name" value="SET domain"/>
    <property type="match status" value="1"/>
</dbReference>
<proteinExistence type="predicted"/>
<dbReference type="Proteomes" id="UP001501725">
    <property type="component" value="Unassembled WGS sequence"/>
</dbReference>
<dbReference type="SUPFAM" id="SSF82199">
    <property type="entry name" value="SET domain"/>
    <property type="match status" value="1"/>
</dbReference>
<sequence length="153" mass="17845">MGQKYAQFKTRAKTIIPNLCRVNAINYTHPALKVRSSDRRGRGVFTEMAMPAQMLVEVAPVIVMSARHRQLLEQTLLHDYIFEWGKSRTQCCVALGYVSLYNHSYQSNCEYEMHYAEQLILIRTVRPVKKGEELFINYNGVWDDDAKLWFDAH</sequence>
<protein>
    <submittedName>
        <fullName evidence="2">SET domain-containing protein-lysine N-methyltransferase</fullName>
    </submittedName>
</protein>
<dbReference type="EMBL" id="BAABGY010000007">
    <property type="protein sequence ID" value="GAA4333641.1"/>
    <property type="molecule type" value="Genomic_DNA"/>
</dbReference>
<dbReference type="CDD" id="cd10540">
    <property type="entry name" value="SET_SpSet7-like"/>
    <property type="match status" value="1"/>
</dbReference>
<organism evidence="2 3">
    <name type="scientific">Flaviaesturariibacter amylovorans</name>
    <dbReference type="NCBI Taxonomy" id="1084520"/>
    <lineage>
        <taxon>Bacteria</taxon>
        <taxon>Pseudomonadati</taxon>
        <taxon>Bacteroidota</taxon>
        <taxon>Chitinophagia</taxon>
        <taxon>Chitinophagales</taxon>
        <taxon>Chitinophagaceae</taxon>
        <taxon>Flaviaestuariibacter</taxon>
    </lineage>
</organism>
<reference evidence="3" key="1">
    <citation type="journal article" date="2019" name="Int. J. Syst. Evol. Microbiol.">
        <title>The Global Catalogue of Microorganisms (GCM) 10K type strain sequencing project: providing services to taxonomists for standard genome sequencing and annotation.</title>
        <authorList>
            <consortium name="The Broad Institute Genomics Platform"/>
            <consortium name="The Broad Institute Genome Sequencing Center for Infectious Disease"/>
            <person name="Wu L."/>
            <person name="Ma J."/>
        </authorList>
    </citation>
    <scope>NUCLEOTIDE SEQUENCE [LARGE SCALE GENOMIC DNA]</scope>
    <source>
        <strain evidence="3">JCM 17919</strain>
    </source>
</reference>
<keyword evidence="3" id="KW-1185">Reference proteome</keyword>
<dbReference type="SMART" id="SM00317">
    <property type="entry name" value="SET"/>
    <property type="match status" value="1"/>
</dbReference>
<feature type="domain" description="SET" evidence="1">
    <location>
        <begin position="30"/>
        <end position="139"/>
    </location>
</feature>
<dbReference type="PIRSF" id="PIRSF022536">
    <property type="entry name" value="A612L_SET"/>
    <property type="match status" value="1"/>
</dbReference>
<dbReference type="InterPro" id="IPR009207">
    <property type="entry name" value="SET7_MeTrfase"/>
</dbReference>
<evidence type="ECO:0000259" key="1">
    <source>
        <dbReference type="PROSITE" id="PS50280"/>
    </source>
</evidence>